<gene>
    <name evidence="1" type="ORF">CYPRO_2529</name>
</gene>
<dbReference type="EMBL" id="CP027806">
    <property type="protein sequence ID" value="AXJ01771.1"/>
    <property type="molecule type" value="Genomic_DNA"/>
</dbReference>
<proteinExistence type="predicted"/>
<organism evidence="1 2">
    <name type="scientific">Cyclonatronum proteinivorum</name>
    <dbReference type="NCBI Taxonomy" id="1457365"/>
    <lineage>
        <taxon>Bacteria</taxon>
        <taxon>Pseudomonadati</taxon>
        <taxon>Balneolota</taxon>
        <taxon>Balneolia</taxon>
        <taxon>Balneolales</taxon>
        <taxon>Cyclonatronaceae</taxon>
        <taxon>Cyclonatronum</taxon>
    </lineage>
</organism>
<evidence type="ECO:0000313" key="1">
    <source>
        <dbReference type="EMBL" id="AXJ01771.1"/>
    </source>
</evidence>
<dbReference type="Proteomes" id="UP000254808">
    <property type="component" value="Chromosome"/>
</dbReference>
<dbReference type="AlphaFoldDB" id="A0A345UMR9"/>
<name>A0A345UMR9_9BACT</name>
<keyword evidence="2" id="KW-1185">Reference proteome</keyword>
<sequence length="52" mass="5919">MSPARNFHFVVFATLGTRSLHQAKFGLSIYFDKAIINKHLENKLNLFVIGVN</sequence>
<reference evidence="1 2" key="1">
    <citation type="submission" date="2018-03" db="EMBL/GenBank/DDBJ databases">
        <title>Phenotypic and genomic properties of Cyclonatronum proteinivorum gen. nov., sp. nov., a haloalkaliphilic bacteroidete from soda lakes possessing Na+-translocating rhodopsin.</title>
        <authorList>
            <person name="Toshchakov S.V."/>
            <person name="Korzhenkov A."/>
            <person name="Samarov N.I."/>
            <person name="Kublanov I.V."/>
            <person name="Muntyan M.S."/>
            <person name="Sorokin D.Y."/>
        </authorList>
    </citation>
    <scope>NUCLEOTIDE SEQUENCE [LARGE SCALE GENOMIC DNA]</scope>
    <source>
        <strain evidence="1 2">Omega</strain>
    </source>
</reference>
<protein>
    <submittedName>
        <fullName evidence="1">Uncharacterized protein</fullName>
    </submittedName>
</protein>
<evidence type="ECO:0000313" key="2">
    <source>
        <dbReference type="Proteomes" id="UP000254808"/>
    </source>
</evidence>
<accession>A0A345UMR9</accession>
<dbReference type="KEGG" id="cprv:CYPRO_2529"/>